<dbReference type="SUPFAM" id="SSF51126">
    <property type="entry name" value="Pectin lyase-like"/>
    <property type="match status" value="1"/>
</dbReference>
<accession>A0A6P1NHI0</accession>
<sequence length="893" mass="93806">MLSLNSNQEQNGVINSAIVDNGKNAVGLMKKGTGTVTINGKNSYTGVTAIQFGGLTISKTGDISKSSKTEITSLGSLYVEGKAGDIINNGNVSVTGQTGYISNSGGKTQISSNGQVSSMVNNGHAVLTDNAKVTGTLVQQSGQLDLNDNASIDTLQATGDQHLDHIAGLDRNDGLFSQTRKDFVADQLKNATDPAAKGLLQAISNTLSGNTDNVLDELKKTNNLFTIGSNANVTINNLQGYGTAYLNDGSTMTLAGNNTNYGDAMFGSGRVKFTGQNATLVGTNFYSGGTEIISGANVTSGAHSLGSGTVAIDDNGSLSIHEDNISSFDNSFTGTGTFNKTGQGILTLNASVDDSGFKGQTNVQSGLLTVNNKLGGNTNVMTNAAISGTGTVNNLTLNKGSTLGVTLDGGNGKNAPTIQALHVTGKAAVNDATLGVSVQHLTGLALNKNYTTQALDFKTTGSGFNKTSFDTIFVKGKAVQDQNGLWNLDYRRYAAYNSWAKTANEYAVANALTHADNKGLSSPFMTALNNMAAGNDAGAQARGAYNALSGELNADAKTAMVNDSFFIQEAVINRLDCAGDQLRARTLDGKQQSHGYCNIDPNNPVTVWGTIYGQKGHNSGSNGSASLGQSSIGWIMGADTQLEGNWRLGGMLSYGRDWFDAKAGRSSSAHSNTATVGAYLGNAWRVGGLIPDAALTFKGGVSYSWNMIDTHRQVNFSDYSGNLSSRNRSGTGQIFAETGYRMAFNEGATIPLEVEPFARMTYVNYGQDSYREHGEDAALRIKGQNSSIGFSTMGIKLASSFSLGKVMVSPHLETAYRRAFGRTNAHIREGFINANNGYDVTVWGTGLSVDTAQINTGFGMRLTDKFDVNVDYIGQYGSSQSSTGGSGSIHYRF</sequence>
<dbReference type="InterPro" id="IPR005546">
    <property type="entry name" value="Autotransporte_beta"/>
</dbReference>
<dbReference type="SUPFAM" id="SSF103515">
    <property type="entry name" value="Autotransporter"/>
    <property type="match status" value="1"/>
</dbReference>
<keyword evidence="4" id="KW-1185">Reference proteome</keyword>
<dbReference type="AlphaFoldDB" id="A0A6P1NHI0"/>
<dbReference type="Proteomes" id="UP000463975">
    <property type="component" value="Chromosome"/>
</dbReference>
<evidence type="ECO:0000256" key="1">
    <source>
        <dbReference type="ARBA" id="ARBA00022729"/>
    </source>
</evidence>
<keyword evidence="1" id="KW-0732">Signal</keyword>
<dbReference type="GO" id="GO:0019867">
    <property type="term" value="C:outer membrane"/>
    <property type="evidence" value="ECO:0007669"/>
    <property type="project" value="InterPro"/>
</dbReference>
<dbReference type="Gene3D" id="2.40.128.130">
    <property type="entry name" value="Autotransporter beta-domain"/>
    <property type="match status" value="1"/>
</dbReference>
<dbReference type="InterPro" id="IPR011050">
    <property type="entry name" value="Pectin_lyase_fold/virulence"/>
</dbReference>
<dbReference type="PROSITE" id="PS51208">
    <property type="entry name" value="AUTOTRANSPORTER"/>
    <property type="match status" value="1"/>
</dbReference>
<dbReference type="Pfam" id="PF03797">
    <property type="entry name" value="Autotransporter"/>
    <property type="match status" value="1"/>
</dbReference>
<feature type="domain" description="Autotransporter" evidence="2">
    <location>
        <begin position="600"/>
        <end position="893"/>
    </location>
</feature>
<dbReference type="KEGG" id="bomb:GT348_06760"/>
<name>A0A6P1NHI0_9PROT</name>
<gene>
    <name evidence="3" type="ORF">GT348_06760</name>
</gene>
<dbReference type="NCBIfam" id="TIGR01414">
    <property type="entry name" value="autotrans_barl"/>
    <property type="match status" value="1"/>
</dbReference>
<evidence type="ECO:0000313" key="4">
    <source>
        <dbReference type="Proteomes" id="UP000463975"/>
    </source>
</evidence>
<dbReference type="InterPro" id="IPR036709">
    <property type="entry name" value="Autotransporte_beta_dom_sf"/>
</dbReference>
<proteinExistence type="predicted"/>
<dbReference type="InterPro" id="IPR013425">
    <property type="entry name" value="Autotrns_rpt"/>
</dbReference>
<dbReference type="RefSeq" id="WP_160619047.1">
    <property type="nucleotide sequence ID" value="NZ_CP047652.1"/>
</dbReference>
<dbReference type="NCBIfam" id="TIGR02601">
    <property type="entry name" value="autotrns_rpt"/>
    <property type="match status" value="1"/>
</dbReference>
<evidence type="ECO:0000259" key="2">
    <source>
        <dbReference type="PROSITE" id="PS51208"/>
    </source>
</evidence>
<protein>
    <submittedName>
        <fullName evidence="3">Autotransporter domain-containing protein</fullName>
    </submittedName>
</protein>
<evidence type="ECO:0000313" key="3">
    <source>
        <dbReference type="EMBL" id="QHI95974.1"/>
    </source>
</evidence>
<dbReference type="InterPro" id="IPR006315">
    <property type="entry name" value="OM_autotransptr_brl_dom"/>
</dbReference>
<organism evidence="3 4">
    <name type="scientific">Aristophania vespae</name>
    <dbReference type="NCBI Taxonomy" id="2697033"/>
    <lineage>
        <taxon>Bacteria</taxon>
        <taxon>Pseudomonadati</taxon>
        <taxon>Pseudomonadota</taxon>
        <taxon>Alphaproteobacteria</taxon>
        <taxon>Acetobacterales</taxon>
        <taxon>Acetobacteraceae</taxon>
        <taxon>Aristophania</taxon>
    </lineage>
</organism>
<dbReference type="SMART" id="SM00869">
    <property type="entry name" value="Autotransporter"/>
    <property type="match status" value="1"/>
</dbReference>
<dbReference type="EMBL" id="CP047652">
    <property type="protein sequence ID" value="QHI95974.1"/>
    <property type="molecule type" value="Genomic_DNA"/>
</dbReference>
<reference evidence="3 4" key="1">
    <citation type="submission" date="2020-01" db="EMBL/GenBank/DDBJ databases">
        <title>Genome sequencing of strain KACC 21507.</title>
        <authorList>
            <person name="Heo J."/>
            <person name="Kim S.-J."/>
            <person name="Kim J.-S."/>
            <person name="Hong S.-B."/>
            <person name="Kwon S.-W."/>
        </authorList>
    </citation>
    <scope>NUCLEOTIDE SEQUENCE [LARGE SCALE GENOMIC DNA]</scope>
    <source>
        <strain evidence="3 4">KACC 21507</strain>
    </source>
</reference>